<dbReference type="InterPro" id="IPR043504">
    <property type="entry name" value="Peptidase_S1_PA_chymotrypsin"/>
</dbReference>
<dbReference type="SMART" id="SM00020">
    <property type="entry name" value="Tryp_SPc"/>
    <property type="match status" value="1"/>
</dbReference>
<keyword evidence="3 7" id="KW-0720">Serine protease</keyword>
<dbReference type="FunFam" id="2.40.10.10:FF:000003">
    <property type="entry name" value="Transmembrane serine protease 3"/>
    <property type="match status" value="1"/>
</dbReference>
<dbReference type="InterPro" id="IPR036055">
    <property type="entry name" value="LDL_receptor-like_sf"/>
</dbReference>
<dbReference type="OrthoDB" id="10016557at2759"/>
<evidence type="ECO:0000313" key="13">
    <source>
        <dbReference type="RefSeq" id="XP_030766038.1"/>
    </source>
</evidence>
<evidence type="ECO:0000256" key="9">
    <source>
        <dbReference type="SAM" id="Phobius"/>
    </source>
</evidence>
<dbReference type="PRINTS" id="PR00261">
    <property type="entry name" value="LDLRECEPTOR"/>
</dbReference>
<keyword evidence="4 5" id="KW-1015">Disulfide bond</keyword>
<dbReference type="GO" id="GO:0004252">
    <property type="term" value="F:serine-type endopeptidase activity"/>
    <property type="evidence" value="ECO:0007669"/>
    <property type="project" value="InterPro"/>
</dbReference>
<dbReference type="PROSITE" id="PS00135">
    <property type="entry name" value="TRYPSIN_SER"/>
    <property type="match status" value="1"/>
</dbReference>
<dbReference type="PANTHER" id="PTHR24252:SF18">
    <property type="entry name" value="OVOCHYMASE 1"/>
    <property type="match status" value="1"/>
</dbReference>
<name>A0A6J2YPR9_SITOR</name>
<dbReference type="PROSITE" id="PS00134">
    <property type="entry name" value="TRYPSIN_HIS"/>
    <property type="match status" value="1"/>
</dbReference>
<feature type="disulfide bond" evidence="5">
    <location>
        <begin position="1779"/>
        <end position="1794"/>
    </location>
</feature>
<dbReference type="SUPFAM" id="SSF57424">
    <property type="entry name" value="LDL receptor-like module"/>
    <property type="match status" value="6"/>
</dbReference>
<gene>
    <name evidence="13" type="primary">LOC115890059</name>
</gene>
<dbReference type="PROSITE" id="PS01209">
    <property type="entry name" value="LDLRA_1"/>
    <property type="match status" value="3"/>
</dbReference>
<feature type="domain" description="SRCR" evidence="11">
    <location>
        <begin position="1302"/>
        <end position="1362"/>
    </location>
</feature>
<dbReference type="CDD" id="cd00112">
    <property type="entry name" value="LDLa"/>
    <property type="match status" value="7"/>
</dbReference>
<keyword evidence="2 7" id="KW-0378">Hydrolase</keyword>
<dbReference type="PANTHER" id="PTHR24252">
    <property type="entry name" value="ACROSIN-RELATED"/>
    <property type="match status" value="1"/>
</dbReference>
<evidence type="ECO:0000256" key="7">
    <source>
        <dbReference type="RuleBase" id="RU363034"/>
    </source>
</evidence>
<protein>
    <submittedName>
        <fullName evidence="13">Uncharacterized protein LOC115890059 isoform X1</fullName>
    </submittedName>
</protein>
<feature type="disulfide bond" evidence="5">
    <location>
        <begin position="1248"/>
        <end position="1263"/>
    </location>
</feature>
<feature type="transmembrane region" description="Helical" evidence="9">
    <location>
        <begin position="85"/>
        <end position="109"/>
    </location>
</feature>
<dbReference type="PROSITE" id="PS50068">
    <property type="entry name" value="LDLRA_2"/>
    <property type="match status" value="8"/>
</dbReference>
<organism evidence="12 13">
    <name type="scientific">Sitophilus oryzae</name>
    <name type="common">Rice weevil</name>
    <name type="synonym">Curculio oryzae</name>
    <dbReference type="NCBI Taxonomy" id="7048"/>
    <lineage>
        <taxon>Eukaryota</taxon>
        <taxon>Metazoa</taxon>
        <taxon>Ecdysozoa</taxon>
        <taxon>Arthropoda</taxon>
        <taxon>Hexapoda</taxon>
        <taxon>Insecta</taxon>
        <taxon>Pterygota</taxon>
        <taxon>Neoptera</taxon>
        <taxon>Endopterygota</taxon>
        <taxon>Coleoptera</taxon>
        <taxon>Polyphaga</taxon>
        <taxon>Cucujiformia</taxon>
        <taxon>Curculionidae</taxon>
        <taxon>Dryophthorinae</taxon>
        <taxon>Sitophilus</taxon>
    </lineage>
</organism>
<feature type="region of interest" description="Disordered" evidence="8">
    <location>
        <begin position="288"/>
        <end position="363"/>
    </location>
</feature>
<dbReference type="FunCoup" id="A0A6J2YPR9">
    <property type="interactions" value="25"/>
</dbReference>
<dbReference type="InterPro" id="IPR009003">
    <property type="entry name" value="Peptidase_S1_PA"/>
</dbReference>
<comment type="caution">
    <text evidence="6">Lacks conserved residue(s) required for the propagation of feature annotation.</text>
</comment>
<dbReference type="InterPro" id="IPR001190">
    <property type="entry name" value="SRCR"/>
</dbReference>
<feature type="disulfide bond" evidence="5">
    <location>
        <begin position="1094"/>
        <end position="1109"/>
    </location>
</feature>
<dbReference type="InterPro" id="IPR002172">
    <property type="entry name" value="LDrepeatLR_classA_rpt"/>
</dbReference>
<dbReference type="InterPro" id="IPR023415">
    <property type="entry name" value="LDLR_class-A_CS"/>
</dbReference>
<feature type="domain" description="Peptidase S1" evidence="10">
    <location>
        <begin position="827"/>
        <end position="1063"/>
    </location>
</feature>
<evidence type="ECO:0000256" key="5">
    <source>
        <dbReference type="PROSITE-ProRule" id="PRU00124"/>
    </source>
</evidence>
<evidence type="ECO:0000256" key="4">
    <source>
        <dbReference type="ARBA" id="ARBA00023157"/>
    </source>
</evidence>
<evidence type="ECO:0000256" key="3">
    <source>
        <dbReference type="ARBA" id="ARBA00022825"/>
    </source>
</evidence>
<dbReference type="GO" id="GO:0016020">
    <property type="term" value="C:membrane"/>
    <property type="evidence" value="ECO:0007669"/>
    <property type="project" value="InterPro"/>
</dbReference>
<evidence type="ECO:0000256" key="6">
    <source>
        <dbReference type="PROSITE-ProRule" id="PRU00196"/>
    </source>
</evidence>
<evidence type="ECO:0000256" key="8">
    <source>
        <dbReference type="SAM" id="MobiDB-lite"/>
    </source>
</evidence>
<reference evidence="13" key="1">
    <citation type="submission" date="2025-08" db="UniProtKB">
        <authorList>
            <consortium name="RefSeq"/>
        </authorList>
    </citation>
    <scope>IDENTIFICATION</scope>
    <source>
        <tissue evidence="13">Gonads</tissue>
    </source>
</reference>
<dbReference type="CDD" id="cd00190">
    <property type="entry name" value="Tryp_SPc"/>
    <property type="match status" value="1"/>
</dbReference>
<dbReference type="SMART" id="SM00192">
    <property type="entry name" value="LDLa"/>
    <property type="match status" value="8"/>
</dbReference>
<dbReference type="InParanoid" id="A0A6J2YPR9"/>
<dbReference type="PROSITE" id="PS50240">
    <property type="entry name" value="TRYPSIN_DOM"/>
    <property type="match status" value="2"/>
</dbReference>
<dbReference type="Pfam" id="PF00089">
    <property type="entry name" value="Trypsin"/>
    <property type="match status" value="1"/>
</dbReference>
<dbReference type="PROSITE" id="PS50287">
    <property type="entry name" value="SRCR_2"/>
    <property type="match status" value="1"/>
</dbReference>
<dbReference type="InterPro" id="IPR018114">
    <property type="entry name" value="TRYPSIN_HIS"/>
</dbReference>
<dbReference type="GO" id="GO:0006508">
    <property type="term" value="P:proteolysis"/>
    <property type="evidence" value="ECO:0007669"/>
    <property type="project" value="UniProtKB-KW"/>
</dbReference>
<dbReference type="Pfam" id="PF09342">
    <property type="entry name" value="DUF1986"/>
    <property type="match status" value="1"/>
</dbReference>
<keyword evidence="12" id="KW-1185">Reference proteome</keyword>
<dbReference type="Gene3D" id="4.10.400.10">
    <property type="entry name" value="Low-density Lipoprotein Receptor"/>
    <property type="match status" value="7"/>
</dbReference>
<feature type="compositionally biased region" description="Basic and acidic residues" evidence="8">
    <location>
        <begin position="34"/>
        <end position="44"/>
    </location>
</feature>
<evidence type="ECO:0000259" key="11">
    <source>
        <dbReference type="PROSITE" id="PS50287"/>
    </source>
</evidence>
<dbReference type="KEGG" id="soy:115890059"/>
<proteinExistence type="predicted"/>
<feature type="compositionally biased region" description="Basic and acidic residues" evidence="8">
    <location>
        <begin position="61"/>
        <end position="71"/>
    </location>
</feature>
<evidence type="ECO:0000256" key="2">
    <source>
        <dbReference type="ARBA" id="ARBA00022801"/>
    </source>
</evidence>
<dbReference type="InterPro" id="IPR033116">
    <property type="entry name" value="TRYPSIN_SER"/>
</dbReference>
<feature type="disulfide bond" evidence="5">
    <location>
        <begin position="1286"/>
        <end position="1301"/>
    </location>
</feature>
<evidence type="ECO:0000313" key="12">
    <source>
        <dbReference type="Proteomes" id="UP000504635"/>
    </source>
</evidence>
<dbReference type="Pfam" id="PF00057">
    <property type="entry name" value="Ldl_recept_a"/>
    <property type="match status" value="3"/>
</dbReference>
<dbReference type="Proteomes" id="UP000504635">
    <property type="component" value="Unplaced"/>
</dbReference>
<keyword evidence="9" id="KW-0812">Transmembrane</keyword>
<sequence>METLSFRCGYRLFQSLSNVLDKVNMNTAKNGKPKNGDNDIRKSPSPEPFQEPDGMTTVDLNKSDDYSSENDIEKEKIKKKAEIKYLTRLMIVLGSLFLVVVTFLIFGFLNKEFDLFTTIPVEISPRLYQTTTTTTEEPKNGLITPELLNAMFQSEKYRDHLSLCRRKPTIENCCVIFQDEDFPEFIEFCNVDDMVKNLVEYEVQNRKKRDADEYQGFHDGLQENLFLQSNMYEATEKSPITELASEKSEISSSTTNKIDQGFFIDDSGSTTEYSLDLQALKNKSGAVFNHNSTSKSKFDEPSSVTDSIPLNKNSNVSNSESPTAENDNSLPEPSQSRANSNQQDFRNKNKFDVFPSTNEDLPTNQQAPFFNPCLYPYMPPYVQAPNPAVTQDPGFLKVVPVSQPRFQNQPMYVLNPQTLYTMPQMHAPPQSMYPMMMQSPFMQGFVPPNYFGGGMSPPVQVASPGGQYYMCNPIPAPTNQVASVSGVEIRRQASDLQTLMENYDSPQNNRSREATLICPIGEHACLDNSKCLKNRHICDSEVQCDDSSDEIECSCKDRVGKLRVCDGYCDCPNCDDEQGCFGCEENEFSCDDWSRFRKSTCIPISQRCDNIKQCEITGKDEMDCSILADHIGQFPVNKISNSVGFLHRNYKGKWYPTCFGTELWALQVCQVEAGPSNIIPKSHMTLTTNPYQGLFINILPNDEVSLVNTCVQDRAAFVECPPLYCGLRFLVNNPYRSQEIDTSVEDMLSDLERAYKVKFDEGERSKDSSNEEEDISYRSASRISRSKKSTDNDLWQERLEEAIENLERSVRSPDNSTNDNILEESRVVGGRASQPAAWPWLVSIYKNGVFHCGGVLISESWILTASHCVDRYWKYYYEIQAGCLRRFSYSPMDQRRFAKVIIPHEFYSKANLRNDIALIKLSAPVRYNRYVRPICIPSEATAGKSYLKGPSPGTICTTVGWGATVEHGADPDHMREVDVPIIEHCSHKEDSDLDEICAGTNEGGKDACQGDSGGPLMCRNPNNPSQWYLAGIVSHGEGCGRPNEPGVYTKVSRYLGWIAESTRDNRLAYTSPLQKCPGFICNGTRRCIPKKRRCDRIVDCLLGDDEVGCENRFKDVFKHSRKSVLGPVSDPSESIENALIQTLEPLNDLNLLSSSLNQTSENVTLENIKEDNIEDVTEKETDRDEDEDVLLEMRNIFSEEEYFKCTTLLQIIPMDRRCNKIEDCEDGTDETNCTCADYVRNMDASAICDGITDCWDASDEENCIKCNSTQMVCRLSQKCIDLSKRCDGVPDCPQNEDELDCVTLTNGHTLTLDKDERPMFKSRGIVTINHAGQWTPYCFNSSSENSSDEPSVSTVICNMLGFDEYHTYSKYQLENRSLNISYSMKEGRLSERVEEECVNCCEGLFISCSNVSMSSTLNYKSLEQVKELYFSPWTVAIYSNGNFKCMGTLLDHFWIVTSSGCFNTITKLHFTYVTAVFGKGKLSLPIRGPHEQIIRIIESIVVNQTDIILLRLEHDVKFNRYVQSADLDVRRETLQTEKCYAVGRDNDNQALFVPLSPMKNCMVGYRCFEKKIEVCQDIHPWSGTIFCDSRNGWYPAAVYNEKTGHCGFSHEKKYTSLKYYKNVIFSAMEQPAKEITSIICHGFRCDLGNCISKEKLCNGIPDCTRGEDEENTLCYEKEKQCNVNDNCVCPSTDLKCPSSNKCFPKSSFCDRANNCGEFEDEPDICSCKNYLKLTDPGKICDGVVHCMDRSDEDPDICSCKLNDFECGKSNKCVSQEMVCDGFKDCPHGEDETVCLSLQSSNHEVTNAGEVMSRTAGIWHSGCFEPSYSMTSLEKICKKLGFTGGSASQLPSPKNISTQITLRPIMDKFDVVWIRRSPGNKLKIRMRSGNVPYVRLVPDDKCHRLFVACI</sequence>
<dbReference type="RefSeq" id="XP_030766038.1">
    <property type="nucleotide sequence ID" value="XM_030910178.1"/>
</dbReference>
<feature type="region of interest" description="Disordered" evidence="8">
    <location>
        <begin position="761"/>
        <end position="782"/>
    </location>
</feature>
<keyword evidence="9" id="KW-1133">Transmembrane helix</keyword>
<dbReference type="SUPFAM" id="SSF50494">
    <property type="entry name" value="Trypsin-like serine proteases"/>
    <property type="match status" value="2"/>
</dbReference>
<evidence type="ECO:0000259" key="10">
    <source>
        <dbReference type="PROSITE" id="PS50240"/>
    </source>
</evidence>
<keyword evidence="1 7" id="KW-0645">Protease</keyword>
<feature type="disulfide bond" evidence="5">
    <location>
        <begin position="538"/>
        <end position="553"/>
    </location>
</feature>
<keyword evidence="9" id="KW-0472">Membrane</keyword>
<feature type="region of interest" description="Disordered" evidence="8">
    <location>
        <begin position="27"/>
        <end position="71"/>
    </location>
</feature>
<dbReference type="InterPro" id="IPR015420">
    <property type="entry name" value="Peptidase_S1A_nudel"/>
</dbReference>
<feature type="domain" description="Peptidase S1" evidence="10">
    <location>
        <begin position="1432"/>
        <end position="1878"/>
    </location>
</feature>
<dbReference type="Gene3D" id="2.40.10.10">
    <property type="entry name" value="Trypsin-like serine proteases"/>
    <property type="match status" value="2"/>
</dbReference>
<feature type="disulfide bond" evidence="5">
    <location>
        <begin position="1645"/>
        <end position="1663"/>
    </location>
</feature>
<dbReference type="GeneID" id="115890059"/>
<evidence type="ECO:0000256" key="1">
    <source>
        <dbReference type="ARBA" id="ARBA00022670"/>
    </source>
</evidence>
<dbReference type="InterPro" id="IPR001254">
    <property type="entry name" value="Trypsin_dom"/>
</dbReference>
<accession>A0A6J2YPR9</accession>
<feature type="compositionally biased region" description="Polar residues" evidence="8">
    <location>
        <begin position="302"/>
        <end position="344"/>
    </location>
</feature>